<evidence type="ECO:0000313" key="2">
    <source>
        <dbReference type="Proteomes" id="UP000325292"/>
    </source>
</evidence>
<name>A0ABN5H1Y5_9FIRM</name>
<keyword evidence="2" id="KW-1185">Reference proteome</keyword>
<accession>A0ABN5H1Y5</accession>
<protein>
    <submittedName>
        <fullName evidence="1">Uncharacterized protein</fullName>
    </submittedName>
</protein>
<dbReference type="Proteomes" id="UP000325292">
    <property type="component" value="Chromosome"/>
</dbReference>
<reference evidence="1 2" key="1">
    <citation type="journal article" date="2019" name="Sci. Rep.">
        <title>Sulfobacillus thermotolerans: new insights into resistance and metabolic capacities of acidophilic chemolithotrophs.</title>
        <authorList>
            <person name="Panyushkina A.E."/>
            <person name="Babenko V.V."/>
            <person name="Nikitina A.S."/>
            <person name="Selezneva O.V."/>
            <person name="Tsaplina I.A."/>
            <person name="Letarova M.A."/>
            <person name="Kostryukova E.S."/>
            <person name="Letarov A.V."/>
        </authorList>
    </citation>
    <scope>NUCLEOTIDE SEQUENCE [LARGE SCALE GENOMIC DNA]</scope>
    <source>
        <strain evidence="1 2">Kr1</strain>
    </source>
</reference>
<sequence length="94" mass="10871">MAVEVLALKAQNDYWTVELSVFEGVYRKERYVVRVVDVPKAPSSLSDQDQETRMKEFVLDQVKRHMRRGSLPPTGMQVEGVHVWDYEADEVKSS</sequence>
<dbReference type="EMBL" id="CP019454">
    <property type="protein sequence ID" value="AUW94454.1"/>
    <property type="molecule type" value="Genomic_DNA"/>
</dbReference>
<organism evidence="1 2">
    <name type="scientific">Sulfobacillus thermotolerans</name>
    <dbReference type="NCBI Taxonomy" id="338644"/>
    <lineage>
        <taxon>Bacteria</taxon>
        <taxon>Bacillati</taxon>
        <taxon>Bacillota</taxon>
        <taxon>Clostridia</taxon>
        <taxon>Eubacteriales</taxon>
        <taxon>Clostridiales Family XVII. Incertae Sedis</taxon>
        <taxon>Sulfobacillus</taxon>
    </lineage>
</organism>
<evidence type="ECO:0000313" key="1">
    <source>
        <dbReference type="EMBL" id="AUW94454.1"/>
    </source>
</evidence>
<proteinExistence type="predicted"/>
<gene>
    <name evidence="1" type="ORF">BXT84_11305</name>
</gene>